<gene>
    <name evidence="1" type="ORF">LCGC14_1321600</name>
</gene>
<protein>
    <submittedName>
        <fullName evidence="1">Uncharacterized protein</fullName>
    </submittedName>
</protein>
<dbReference type="AlphaFoldDB" id="A0A0F9KJW5"/>
<comment type="caution">
    <text evidence="1">The sequence shown here is derived from an EMBL/GenBank/DDBJ whole genome shotgun (WGS) entry which is preliminary data.</text>
</comment>
<evidence type="ECO:0000313" key="1">
    <source>
        <dbReference type="EMBL" id="KKM82248.1"/>
    </source>
</evidence>
<accession>A0A0F9KJW5</accession>
<proteinExistence type="predicted"/>
<feature type="non-terminal residue" evidence="1">
    <location>
        <position position="185"/>
    </location>
</feature>
<organism evidence="1">
    <name type="scientific">marine sediment metagenome</name>
    <dbReference type="NCBI Taxonomy" id="412755"/>
    <lineage>
        <taxon>unclassified sequences</taxon>
        <taxon>metagenomes</taxon>
        <taxon>ecological metagenomes</taxon>
    </lineage>
</organism>
<name>A0A0F9KJW5_9ZZZZ</name>
<reference evidence="1" key="1">
    <citation type="journal article" date="2015" name="Nature">
        <title>Complex archaea that bridge the gap between prokaryotes and eukaryotes.</title>
        <authorList>
            <person name="Spang A."/>
            <person name="Saw J.H."/>
            <person name="Jorgensen S.L."/>
            <person name="Zaremba-Niedzwiedzka K."/>
            <person name="Martijn J."/>
            <person name="Lind A.E."/>
            <person name="van Eijk R."/>
            <person name="Schleper C."/>
            <person name="Guy L."/>
            <person name="Ettema T.J."/>
        </authorList>
    </citation>
    <scope>NUCLEOTIDE SEQUENCE</scope>
</reference>
<sequence>MTNYNKVFEEKQYRAVTTRAAKYYQESAKSAPIPMIKTEVPDAKEYTYVTLQDPIVTQGGLEWSEEGKLGVVTHDSATIKLYSQMMHLNIHNNDIANFGAQLIADKQDAKIQKFALDIDDAVFHGPKTTDNPNTPGIQLAEGLIGQLTSIENVAGGAGSLATKGYGWAAIKYIMDDIPFAMREEG</sequence>
<dbReference type="EMBL" id="LAZR01007892">
    <property type="protein sequence ID" value="KKM82248.1"/>
    <property type="molecule type" value="Genomic_DNA"/>
</dbReference>